<feature type="domain" description="RDD" evidence="8">
    <location>
        <begin position="315"/>
        <end position="464"/>
    </location>
</feature>
<evidence type="ECO:0000256" key="5">
    <source>
        <dbReference type="ARBA" id="ARBA00023136"/>
    </source>
</evidence>
<evidence type="ECO:0000313" key="10">
    <source>
        <dbReference type="EMBL" id="GAA3737476.1"/>
    </source>
</evidence>
<feature type="transmembrane region" description="Helical" evidence="7">
    <location>
        <begin position="430"/>
        <end position="451"/>
    </location>
</feature>
<dbReference type="Pfam" id="PF06271">
    <property type="entry name" value="RDD"/>
    <property type="match status" value="1"/>
</dbReference>
<keyword evidence="4 7" id="KW-1133">Transmembrane helix</keyword>
<keyword evidence="5 7" id="KW-0472">Membrane</keyword>
<dbReference type="InterPro" id="IPR051791">
    <property type="entry name" value="Pra-immunoreactive"/>
</dbReference>
<protein>
    <submittedName>
        <fullName evidence="10">RDD family protein</fullName>
    </submittedName>
</protein>
<feature type="compositionally biased region" description="Low complexity" evidence="6">
    <location>
        <begin position="188"/>
        <end position="197"/>
    </location>
</feature>
<keyword evidence="11" id="KW-1185">Reference proteome</keyword>
<keyword evidence="2" id="KW-1003">Cell membrane</keyword>
<gene>
    <name evidence="10" type="ORF">GCM10023082_38380</name>
</gene>
<evidence type="ECO:0000256" key="6">
    <source>
        <dbReference type="SAM" id="MobiDB-lite"/>
    </source>
</evidence>
<organism evidence="10 11">
    <name type="scientific">Streptomyces tremellae</name>
    <dbReference type="NCBI Taxonomy" id="1124239"/>
    <lineage>
        <taxon>Bacteria</taxon>
        <taxon>Bacillati</taxon>
        <taxon>Actinomycetota</taxon>
        <taxon>Actinomycetes</taxon>
        <taxon>Kitasatosporales</taxon>
        <taxon>Streptomycetaceae</taxon>
        <taxon>Streptomyces</taxon>
    </lineage>
</organism>
<name>A0ABP7FGG0_9ACTN</name>
<dbReference type="PANTHER" id="PTHR36115:SF4">
    <property type="entry name" value="MEMBRANE PROTEIN"/>
    <property type="match status" value="1"/>
</dbReference>
<accession>A0ABP7FGG0</accession>
<evidence type="ECO:0000256" key="7">
    <source>
        <dbReference type="SAM" id="Phobius"/>
    </source>
</evidence>
<evidence type="ECO:0000256" key="2">
    <source>
        <dbReference type="ARBA" id="ARBA00022475"/>
    </source>
</evidence>
<feature type="transmembrane region" description="Helical" evidence="7">
    <location>
        <begin position="321"/>
        <end position="344"/>
    </location>
</feature>
<dbReference type="PANTHER" id="PTHR36115">
    <property type="entry name" value="PROLINE-RICH ANTIGEN HOMOLOG-RELATED"/>
    <property type="match status" value="1"/>
</dbReference>
<dbReference type="Pfam" id="PF10708">
    <property type="entry name" value="DUF2510"/>
    <property type="match status" value="1"/>
</dbReference>
<feature type="region of interest" description="Disordered" evidence="6">
    <location>
        <begin position="38"/>
        <end position="252"/>
    </location>
</feature>
<evidence type="ECO:0000313" key="11">
    <source>
        <dbReference type="Proteomes" id="UP001499884"/>
    </source>
</evidence>
<comment type="subcellular location">
    <subcellularLocation>
        <location evidence="1">Cell membrane</location>
        <topology evidence="1">Multi-pass membrane protein</topology>
    </subcellularLocation>
</comment>
<dbReference type="EMBL" id="BAABEP010000027">
    <property type="protein sequence ID" value="GAA3737476.1"/>
    <property type="molecule type" value="Genomic_DNA"/>
</dbReference>
<evidence type="ECO:0000259" key="8">
    <source>
        <dbReference type="Pfam" id="PF06271"/>
    </source>
</evidence>
<dbReference type="InterPro" id="IPR010432">
    <property type="entry name" value="RDD"/>
</dbReference>
<evidence type="ECO:0000256" key="3">
    <source>
        <dbReference type="ARBA" id="ARBA00022692"/>
    </source>
</evidence>
<feature type="region of interest" description="Disordered" evidence="6">
    <location>
        <begin position="276"/>
        <end position="303"/>
    </location>
</feature>
<dbReference type="Proteomes" id="UP001499884">
    <property type="component" value="Unassembled WGS sequence"/>
</dbReference>
<evidence type="ECO:0000256" key="1">
    <source>
        <dbReference type="ARBA" id="ARBA00004651"/>
    </source>
</evidence>
<proteinExistence type="predicted"/>
<evidence type="ECO:0000259" key="9">
    <source>
        <dbReference type="Pfam" id="PF10708"/>
    </source>
</evidence>
<feature type="compositionally biased region" description="Low complexity" evidence="6">
    <location>
        <begin position="122"/>
        <end position="135"/>
    </location>
</feature>
<feature type="domain" description="DUF2510" evidence="9">
    <location>
        <begin position="16"/>
        <end position="47"/>
    </location>
</feature>
<reference evidence="11" key="1">
    <citation type="journal article" date="2019" name="Int. J. Syst. Evol. Microbiol.">
        <title>The Global Catalogue of Microorganisms (GCM) 10K type strain sequencing project: providing services to taxonomists for standard genome sequencing and annotation.</title>
        <authorList>
            <consortium name="The Broad Institute Genomics Platform"/>
            <consortium name="The Broad Institute Genome Sequencing Center for Infectious Disease"/>
            <person name="Wu L."/>
            <person name="Ma J."/>
        </authorList>
    </citation>
    <scope>NUCLEOTIDE SEQUENCE [LARGE SCALE GENOMIC DNA]</scope>
    <source>
        <strain evidence="11">JCM 30846</strain>
    </source>
</reference>
<feature type="compositionally biased region" description="Low complexity" evidence="6">
    <location>
        <begin position="80"/>
        <end position="92"/>
    </location>
</feature>
<keyword evidence="3 7" id="KW-0812">Transmembrane</keyword>
<feature type="compositionally biased region" description="Low complexity" evidence="6">
    <location>
        <begin position="206"/>
        <end position="235"/>
    </location>
</feature>
<evidence type="ECO:0000256" key="4">
    <source>
        <dbReference type="ARBA" id="ARBA00022989"/>
    </source>
</evidence>
<dbReference type="InterPro" id="IPR018929">
    <property type="entry name" value="DUF2510"/>
</dbReference>
<comment type="caution">
    <text evidence="10">The sequence shown here is derived from an EMBL/GenBank/DDBJ whole genome shotgun (WGS) entry which is preliminary data.</text>
</comment>
<sequence>MMSAPTSAAGDGGPAAGYYPDPSIPGYVRYWNGAAWVPGTSRPAPAGSEAADPRAQAAPQTTSPRAAEETGPVFFDEDPAAGVADGPDAAPVPQEPASAWQADTARQAGFGSEVDRRIAWGAPADPRAASPADPSELSAAPPTGLTAVPPARTAQDADAPEPLPSRAVDDAGRHVGPPRSAKPVDSGAAMRALAAAGRAKEEEAGAAHGPAPAAEAARGELAAPAAPAALPSGRRTAQEQAPRPVPPAGAAPWAQQVHAFAQAPAPAPAAPPVPFATAPAVPAQGGSEPPVVPWKPPKDDPFQAAARAQASARPSGLGRRFLARLIDSVVLGAVACAVAGPLALRARAHLDDKIEAARQSGRTVTVYLLDGTTGAYLAVAVVAVLVFGALYEALPTARWGRTLGKKVCGLRVLDVEAFEPPRLGSALVRWLLYGVLGMVAVGVLNALWCVFDRPWRQCWHDKAARTFVAGPVG</sequence>
<feature type="transmembrane region" description="Helical" evidence="7">
    <location>
        <begin position="365"/>
        <end position="391"/>
    </location>
</feature>